<keyword evidence="3" id="KW-1185">Reference proteome</keyword>
<accession>A0A1Q3EL32</accession>
<evidence type="ECO:0000256" key="1">
    <source>
        <dbReference type="SAM" id="MobiDB-lite"/>
    </source>
</evidence>
<dbReference type="Proteomes" id="UP000188533">
    <property type="component" value="Unassembled WGS sequence"/>
</dbReference>
<feature type="compositionally biased region" description="Polar residues" evidence="1">
    <location>
        <begin position="1"/>
        <end position="11"/>
    </location>
</feature>
<proteinExistence type="predicted"/>
<evidence type="ECO:0000313" key="2">
    <source>
        <dbReference type="EMBL" id="GAW07928.1"/>
    </source>
</evidence>
<name>A0A1Q3EL32_LENED</name>
<dbReference type="EMBL" id="BDGU01000533">
    <property type="protein sequence ID" value="GAW07928.1"/>
    <property type="molecule type" value="Genomic_DNA"/>
</dbReference>
<reference evidence="2 3" key="1">
    <citation type="submission" date="2016-08" db="EMBL/GenBank/DDBJ databases">
        <authorList>
            <consortium name="Lentinula edodes genome sequencing consortium"/>
            <person name="Sakamoto Y."/>
            <person name="Nakade K."/>
            <person name="Sato S."/>
            <person name="Yoshida Y."/>
            <person name="Miyazaki K."/>
            <person name="Natsume S."/>
            <person name="Konno N."/>
        </authorList>
    </citation>
    <scope>NUCLEOTIDE SEQUENCE [LARGE SCALE GENOMIC DNA]</scope>
    <source>
        <strain evidence="2 3">NBRC 111202</strain>
    </source>
</reference>
<protein>
    <submittedName>
        <fullName evidence="2">Uncharacterized protein</fullName>
    </submittedName>
</protein>
<reference evidence="2 3" key="2">
    <citation type="submission" date="2017-02" db="EMBL/GenBank/DDBJ databases">
        <title>A genome survey and senescence transcriptome analysis in Lentinula edodes.</title>
        <authorList>
            <person name="Sakamoto Y."/>
            <person name="Nakade K."/>
            <person name="Sato S."/>
            <person name="Yoshida Y."/>
            <person name="Miyazaki K."/>
            <person name="Natsume S."/>
            <person name="Konno N."/>
        </authorList>
    </citation>
    <scope>NUCLEOTIDE SEQUENCE [LARGE SCALE GENOMIC DNA]</scope>
    <source>
        <strain evidence="2 3">NBRC 111202</strain>
    </source>
</reference>
<comment type="caution">
    <text evidence="2">The sequence shown here is derived from an EMBL/GenBank/DDBJ whole genome shotgun (WGS) entry which is preliminary data.</text>
</comment>
<dbReference type="AlphaFoldDB" id="A0A1Q3EL32"/>
<organism evidence="2 3">
    <name type="scientific">Lentinula edodes</name>
    <name type="common">Shiitake mushroom</name>
    <name type="synonym">Lentinus edodes</name>
    <dbReference type="NCBI Taxonomy" id="5353"/>
    <lineage>
        <taxon>Eukaryota</taxon>
        <taxon>Fungi</taxon>
        <taxon>Dikarya</taxon>
        <taxon>Basidiomycota</taxon>
        <taxon>Agaricomycotina</taxon>
        <taxon>Agaricomycetes</taxon>
        <taxon>Agaricomycetidae</taxon>
        <taxon>Agaricales</taxon>
        <taxon>Marasmiineae</taxon>
        <taxon>Omphalotaceae</taxon>
        <taxon>Lentinula</taxon>
    </lineage>
</organism>
<sequence>MEPLTRDTSIGQDAFLPAPNPYHFHSDKPDNAGMGDVDEGSEEPAKNLGGKEASAGIGAEVTEDLEMQEEPGRLDAECDSMDDQGLSDEEGELSEDEAEQHPHDPMAVDSLPTS</sequence>
<evidence type="ECO:0000313" key="3">
    <source>
        <dbReference type="Proteomes" id="UP000188533"/>
    </source>
</evidence>
<feature type="compositionally biased region" description="Acidic residues" evidence="1">
    <location>
        <begin position="77"/>
        <end position="98"/>
    </location>
</feature>
<gene>
    <name evidence="2" type="ORF">LENED_009956</name>
</gene>
<feature type="region of interest" description="Disordered" evidence="1">
    <location>
        <begin position="1"/>
        <end position="114"/>
    </location>
</feature>